<keyword evidence="4" id="KW-0732">Signal</keyword>
<dbReference type="AlphaFoldDB" id="A0A0F9FQ89"/>
<sequence>MKLKMNKKWRFSIIVMTAIFMLLMVPNIHISTVISNDEVQTESPTMSIGPPYKAALMIGGDETDMGFSYVAIQAINQLAVIYGWEVSISRKVEYTDIISVASSYGADGYDVVFLVGGQFITEVYRTDSLGFAQLYNETLFVQIPGLDYWGLDTPDNVVGLHPAFQTEGMYLAGVLAGLMTETNRTAVVFGQWFGYLSMEFFAFKAGVKSVNNDSCVYARVAGTWGDIALGKQITKALIETKNVDIVVQVADTTGRGVIAAAVEADITVIGTVGDQAVLAPDNTMTSIGMDTQKLMELVVQYVENGTHMSDLANKTWDIPIGNYLHPYHNYDSIIPQSVKDKVDDVKAGIANGTIIVPRIDEPTAPADEPGCPNVSDEALIPGFPLFYLGLTVATMLGLMVLLVNRSRRNANKHKS</sequence>
<accession>A0A0F9FQ89</accession>
<dbReference type="Gene3D" id="3.40.50.2300">
    <property type="match status" value="2"/>
</dbReference>
<evidence type="ECO:0000256" key="1">
    <source>
        <dbReference type="ARBA" id="ARBA00004193"/>
    </source>
</evidence>
<comment type="caution">
    <text evidence="9">The sequence shown here is derived from an EMBL/GenBank/DDBJ whole genome shotgun (WGS) entry which is preliminary data.</text>
</comment>
<evidence type="ECO:0000256" key="7">
    <source>
        <dbReference type="SAM" id="Phobius"/>
    </source>
</evidence>
<dbReference type="Pfam" id="PF02608">
    <property type="entry name" value="Bmp"/>
    <property type="match status" value="1"/>
</dbReference>
<gene>
    <name evidence="9" type="ORF">LCGC14_1922080</name>
</gene>
<proteinExistence type="inferred from homology"/>
<evidence type="ECO:0000313" key="9">
    <source>
        <dbReference type="EMBL" id="KKL88699.1"/>
    </source>
</evidence>
<dbReference type="PANTHER" id="PTHR34296:SF2">
    <property type="entry name" value="ABC TRANSPORTER GUANOSINE-BINDING PROTEIN NUPN"/>
    <property type="match status" value="1"/>
</dbReference>
<name>A0A0F9FQ89_9ZZZZ</name>
<comment type="similarity">
    <text evidence="2">Belongs to the BMP lipoprotein family.</text>
</comment>
<dbReference type="PANTHER" id="PTHR34296">
    <property type="entry name" value="TRANSCRIPTIONAL ACTIVATOR PROTEIN MED"/>
    <property type="match status" value="1"/>
</dbReference>
<keyword evidence="5 7" id="KW-0472">Membrane</keyword>
<feature type="transmembrane region" description="Helical" evidence="7">
    <location>
        <begin position="385"/>
        <end position="404"/>
    </location>
</feature>
<keyword evidence="7" id="KW-0812">Transmembrane</keyword>
<dbReference type="EMBL" id="LAZR01020487">
    <property type="protein sequence ID" value="KKL88699.1"/>
    <property type="molecule type" value="Genomic_DNA"/>
</dbReference>
<dbReference type="InterPro" id="IPR028082">
    <property type="entry name" value="Peripla_BP_I"/>
</dbReference>
<comment type="subcellular location">
    <subcellularLocation>
        <location evidence="1">Cell membrane</location>
        <topology evidence="1">Lipid-anchor</topology>
    </subcellularLocation>
</comment>
<protein>
    <recommendedName>
        <fullName evidence="8">ABC transporter substrate-binding protein PnrA-like domain-containing protein</fullName>
    </recommendedName>
</protein>
<dbReference type="SUPFAM" id="SSF53822">
    <property type="entry name" value="Periplasmic binding protein-like I"/>
    <property type="match status" value="1"/>
</dbReference>
<keyword evidence="3" id="KW-1003">Cell membrane</keyword>
<evidence type="ECO:0000256" key="4">
    <source>
        <dbReference type="ARBA" id="ARBA00022729"/>
    </source>
</evidence>
<reference evidence="9" key="1">
    <citation type="journal article" date="2015" name="Nature">
        <title>Complex archaea that bridge the gap between prokaryotes and eukaryotes.</title>
        <authorList>
            <person name="Spang A."/>
            <person name="Saw J.H."/>
            <person name="Jorgensen S.L."/>
            <person name="Zaremba-Niedzwiedzka K."/>
            <person name="Martijn J."/>
            <person name="Lind A.E."/>
            <person name="van Eijk R."/>
            <person name="Schleper C."/>
            <person name="Guy L."/>
            <person name="Ettema T.J."/>
        </authorList>
    </citation>
    <scope>NUCLEOTIDE SEQUENCE</scope>
</reference>
<evidence type="ECO:0000259" key="8">
    <source>
        <dbReference type="Pfam" id="PF02608"/>
    </source>
</evidence>
<evidence type="ECO:0000256" key="3">
    <source>
        <dbReference type="ARBA" id="ARBA00022475"/>
    </source>
</evidence>
<dbReference type="GO" id="GO:0005886">
    <property type="term" value="C:plasma membrane"/>
    <property type="evidence" value="ECO:0007669"/>
    <property type="project" value="UniProtKB-SubCell"/>
</dbReference>
<organism evidence="9">
    <name type="scientific">marine sediment metagenome</name>
    <dbReference type="NCBI Taxonomy" id="412755"/>
    <lineage>
        <taxon>unclassified sequences</taxon>
        <taxon>metagenomes</taxon>
        <taxon>ecological metagenomes</taxon>
    </lineage>
</organism>
<evidence type="ECO:0000256" key="2">
    <source>
        <dbReference type="ARBA" id="ARBA00008610"/>
    </source>
</evidence>
<keyword evidence="7" id="KW-1133">Transmembrane helix</keyword>
<evidence type="ECO:0000256" key="6">
    <source>
        <dbReference type="ARBA" id="ARBA00023288"/>
    </source>
</evidence>
<evidence type="ECO:0000256" key="5">
    <source>
        <dbReference type="ARBA" id="ARBA00023136"/>
    </source>
</evidence>
<keyword evidence="6" id="KW-0449">Lipoprotein</keyword>
<feature type="domain" description="ABC transporter substrate-binding protein PnrA-like" evidence="8">
    <location>
        <begin position="53"/>
        <end position="309"/>
    </location>
</feature>
<dbReference type="InterPro" id="IPR050957">
    <property type="entry name" value="BMP_lipoprotein"/>
</dbReference>
<dbReference type="InterPro" id="IPR003760">
    <property type="entry name" value="PnrA-like"/>
</dbReference>